<accession>A0A7W7ZCE7</accession>
<comment type="caution">
    <text evidence="1">The sequence shown here is derived from an EMBL/GenBank/DDBJ whole genome shotgun (WGS) entry which is preliminary data.</text>
</comment>
<evidence type="ECO:0000313" key="2">
    <source>
        <dbReference type="Proteomes" id="UP000540989"/>
    </source>
</evidence>
<organism evidence="1 2">
    <name type="scientific">Granulicella aggregans</name>
    <dbReference type="NCBI Taxonomy" id="474949"/>
    <lineage>
        <taxon>Bacteria</taxon>
        <taxon>Pseudomonadati</taxon>
        <taxon>Acidobacteriota</taxon>
        <taxon>Terriglobia</taxon>
        <taxon>Terriglobales</taxon>
        <taxon>Acidobacteriaceae</taxon>
        <taxon>Granulicella</taxon>
    </lineage>
</organism>
<dbReference type="RefSeq" id="WP_184215702.1">
    <property type="nucleotide sequence ID" value="NZ_JACHIP010000002.1"/>
</dbReference>
<dbReference type="SUPFAM" id="SSF81296">
    <property type="entry name" value="E set domains"/>
    <property type="match status" value="3"/>
</dbReference>
<dbReference type="Gene3D" id="2.60.40.10">
    <property type="entry name" value="Immunoglobulins"/>
    <property type="match status" value="1"/>
</dbReference>
<gene>
    <name evidence="1" type="ORF">HDF16_001848</name>
</gene>
<protein>
    <submittedName>
        <fullName evidence="1">Uncharacterized protein (DUF1800 family)</fullName>
    </submittedName>
</protein>
<dbReference type="PROSITE" id="PS51257">
    <property type="entry name" value="PROKAR_LIPOPROTEIN"/>
    <property type="match status" value="1"/>
</dbReference>
<evidence type="ECO:0000313" key="1">
    <source>
        <dbReference type="EMBL" id="MBB5057163.1"/>
    </source>
</evidence>
<dbReference type="Proteomes" id="UP000540989">
    <property type="component" value="Unassembled WGS sequence"/>
</dbReference>
<sequence length="1328" mass="135964">MLAYLNRFGFSFFFGLVVLLGCGSGVLQASGASPAAATTSSASSAIAVAVIGSSIATAGTPVQYAASLTGTSNTSVSWSIRGASTSENYGTISASGVYVPPAVVPVHNVISIVATSTADPTKSTATTVTIMNPVPVVSTVTATPAYHSTFLVNVSGSNFLPSSVILYGGYGVTTTFVSSTNLKFTLSSPPAAGTLVSISVATPAPGKTVSANYSFSVPATVGVTVTGPAQSTVSSPAQFKSAVTGTDNQAVTWAVAGASSSENYGTISASGVYTPPAVVPSHNIIAVIATSVVDTTKTATMTTTLSSAVPTISLASLTAAAKGTFLVDVQGSNYISTSYVQYLGYGVPTTVVSANEVKFTLTSPPAAGSSISLIVVSPGIGKTQSAPYTVTIPGAVAVSVTGSATVAIGTPAQFSAAVTGTSNTAVNWKITGASASENYGNISAAGLYTPPPAVPVHGLISISATSQADTSKSNSLTVTISNPVPAITSANLTPGSKNTFLVDVLGTNFMSGSAVLYGGYGAATTYVSSSHLQFTITNNPPAGSVAVLGVINPAPGRTQSANFNVTIPGAVGITVNGNTTAYLGNPIQYTATVTGTSNTDVTWSLAAGSAADNYGTISSTGLYTPPPTVPIHPGVTVVATSKADTTKKASLAVGLLNAIPVITSATAATSGRNIALVVNGSNFIPTTFLQFEGVNLVTKYVSPTQISATVTTSQTAGGTGPVIAITPAPGMTQSSIFTVQLPGAVGVTIVGASQVAAGETTQYAATVTDTTNTAVTWSVATANGANPGTISSTGLYTPPATGGSNLPVTITATSQAQATSSGSEAVTVVGVSVVAAGRLLDQSTFGPTEDLVAHVQAVGLSNFIDEQLAMPASLLPVQSQFPAACLSNPYICIDEYWWADAVAGPDQLRQRVSMTLMEMLVVSYEEANAAMVGGYSNVMTRDAFANWSTILHDMTLSPAMGQYLNMVNSGKPAAGAIANENFARENMQLFNTGLYLLNQDGTLQMDSSGNPIPTYSEAQVEAFARVFTGWTYDMGTGKTVFPNWSGSLYNPMVAVESAHVTSAKTLLNSTLPAGQTAEQDLDAAIQDVFNHPNVGPFVTKQLIQHLVKSNPSPEYVGRIAAVFANDGKGVRGNMAAVIKALLLDPEARAGDTAESATDGYLREPIIWTANILRALNAVPKAGYNDYTAYTAIDTFANSQGQRVFNSPTVFNFYPAEWPLMNTGLNAPQFALEDTATIMQKLTLSSNVVNNQLGRLTIDLTATGRLGKMAAASNDVLMQELSNLFLHGNMSSQMRTTIMNAISGTSDPAQRVRTAVYLIISSPQYRVIH</sequence>
<dbReference type="PANTHER" id="PTHR43737:SF1">
    <property type="entry name" value="DUF1501 DOMAIN-CONTAINING PROTEIN"/>
    <property type="match status" value="1"/>
</dbReference>
<dbReference type="InterPro" id="IPR014756">
    <property type="entry name" value="Ig_E-set"/>
</dbReference>
<name>A0A7W7ZCE7_9BACT</name>
<dbReference type="InterPro" id="IPR013783">
    <property type="entry name" value="Ig-like_fold"/>
</dbReference>
<dbReference type="Pfam" id="PF08811">
    <property type="entry name" value="DUF1800"/>
    <property type="match status" value="1"/>
</dbReference>
<reference evidence="1 2" key="1">
    <citation type="submission" date="2020-08" db="EMBL/GenBank/DDBJ databases">
        <title>Genomic Encyclopedia of Type Strains, Phase IV (KMG-V): Genome sequencing to study the core and pangenomes of soil and plant-associated prokaryotes.</title>
        <authorList>
            <person name="Whitman W."/>
        </authorList>
    </citation>
    <scope>NUCLEOTIDE SEQUENCE [LARGE SCALE GENOMIC DNA]</scope>
    <source>
        <strain evidence="1 2">M8UP14</strain>
    </source>
</reference>
<dbReference type="InterPro" id="IPR014917">
    <property type="entry name" value="DUF1800"/>
</dbReference>
<dbReference type="PANTHER" id="PTHR43737">
    <property type="entry name" value="BLL7424 PROTEIN"/>
    <property type="match status" value="1"/>
</dbReference>
<dbReference type="EMBL" id="JACHIP010000002">
    <property type="protein sequence ID" value="MBB5057163.1"/>
    <property type="molecule type" value="Genomic_DNA"/>
</dbReference>
<proteinExistence type="predicted"/>
<keyword evidence="2" id="KW-1185">Reference proteome</keyword>